<dbReference type="SUPFAM" id="SSF48695">
    <property type="entry name" value="Multiheme cytochromes"/>
    <property type="match status" value="1"/>
</dbReference>
<dbReference type="Pfam" id="PF13435">
    <property type="entry name" value="Cytochrome_C554"/>
    <property type="match status" value="2"/>
</dbReference>
<dbReference type="AlphaFoldDB" id="A0A518HU93"/>
<dbReference type="InterPro" id="IPR036280">
    <property type="entry name" value="Multihaem_cyt_sf"/>
</dbReference>
<evidence type="ECO:0000259" key="4">
    <source>
        <dbReference type="Pfam" id="PF13435"/>
    </source>
</evidence>
<feature type="chain" id="PRO_5021858068" description="Cytochrome c-552/4 domain-containing protein" evidence="3">
    <location>
        <begin position="23"/>
        <end position="639"/>
    </location>
</feature>
<dbReference type="PANTHER" id="PTHR35038:SF8">
    <property type="entry name" value="C-TYPE POLYHEME CYTOCHROME OMCC"/>
    <property type="match status" value="1"/>
</dbReference>
<evidence type="ECO:0000256" key="3">
    <source>
        <dbReference type="SAM" id="SignalP"/>
    </source>
</evidence>
<proteinExistence type="predicted"/>
<evidence type="ECO:0000313" key="5">
    <source>
        <dbReference type="EMBL" id="QDV44428.1"/>
    </source>
</evidence>
<dbReference type="PANTHER" id="PTHR35038">
    <property type="entry name" value="DISSIMILATORY SULFITE REDUCTASE SIRA"/>
    <property type="match status" value="1"/>
</dbReference>
<reference evidence="5 6" key="1">
    <citation type="submission" date="2019-03" db="EMBL/GenBank/DDBJ databases">
        <title>Deep-cultivation of Planctomycetes and their phenomic and genomic characterization uncovers novel biology.</title>
        <authorList>
            <person name="Wiegand S."/>
            <person name="Jogler M."/>
            <person name="Boedeker C."/>
            <person name="Pinto D."/>
            <person name="Vollmers J."/>
            <person name="Rivas-Marin E."/>
            <person name="Kohn T."/>
            <person name="Peeters S.H."/>
            <person name="Heuer A."/>
            <person name="Rast P."/>
            <person name="Oberbeckmann S."/>
            <person name="Bunk B."/>
            <person name="Jeske O."/>
            <person name="Meyerdierks A."/>
            <person name="Storesund J.E."/>
            <person name="Kallscheuer N."/>
            <person name="Luecker S."/>
            <person name="Lage O.M."/>
            <person name="Pohl T."/>
            <person name="Merkel B.J."/>
            <person name="Hornburger P."/>
            <person name="Mueller R.-W."/>
            <person name="Bruemmer F."/>
            <person name="Labrenz M."/>
            <person name="Spormann A.M."/>
            <person name="Op den Camp H."/>
            <person name="Overmann J."/>
            <person name="Amann R."/>
            <person name="Jetten M.S.M."/>
            <person name="Mascher T."/>
            <person name="Medema M.H."/>
            <person name="Devos D.P."/>
            <person name="Kaster A.-K."/>
            <person name="Ovreas L."/>
            <person name="Rohde M."/>
            <person name="Galperin M.Y."/>
            <person name="Jogler C."/>
        </authorList>
    </citation>
    <scope>NUCLEOTIDE SEQUENCE [LARGE SCALE GENOMIC DNA]</scope>
    <source>
        <strain evidence="5 6">Enr13</strain>
    </source>
</reference>
<keyword evidence="1 3" id="KW-0732">Signal</keyword>
<accession>A0A518HU93</accession>
<feature type="domain" description="Cytochrome c-552/4" evidence="4">
    <location>
        <begin position="195"/>
        <end position="242"/>
    </location>
</feature>
<dbReference type="PROSITE" id="PS51257">
    <property type="entry name" value="PROKAR_LIPOPROTEIN"/>
    <property type="match status" value="1"/>
</dbReference>
<evidence type="ECO:0000256" key="2">
    <source>
        <dbReference type="SAM" id="MobiDB-lite"/>
    </source>
</evidence>
<feature type="signal peptide" evidence="3">
    <location>
        <begin position="1"/>
        <end position="22"/>
    </location>
</feature>
<dbReference type="InterPro" id="IPR023155">
    <property type="entry name" value="Cyt_c-552/4"/>
</dbReference>
<feature type="region of interest" description="Disordered" evidence="2">
    <location>
        <begin position="29"/>
        <end position="50"/>
    </location>
</feature>
<keyword evidence="6" id="KW-1185">Reference proteome</keyword>
<dbReference type="Proteomes" id="UP000319004">
    <property type="component" value="Chromosome"/>
</dbReference>
<protein>
    <recommendedName>
        <fullName evidence="4">Cytochrome c-552/4 domain-containing protein</fullName>
    </recommendedName>
</protein>
<feature type="compositionally biased region" description="Basic and acidic residues" evidence="2">
    <location>
        <begin position="30"/>
        <end position="44"/>
    </location>
</feature>
<dbReference type="Gene3D" id="1.10.1130.10">
    <property type="entry name" value="Flavocytochrome C3, Chain A"/>
    <property type="match status" value="3"/>
</dbReference>
<sequence precursor="true">MEFMKSLLLQLLAAAGVLTLTAGCSNTEENATKDAAQRTPHEEPSSIETSRTGFSALPKLAFADDYIGSDACRSCHAEQHQSWHASYHRTMTQPIDPSTAPKAIEAGQTMVAGKTYRFRRDGDQFFVTEEDASAGTRRGFRLVMMTGSHHMHVFWYDSGVEKSPSMLPIVYLLDQQRWIPRGSAFLRTPGNTYEAEQGRWNSTCCLCHSTHPRPHVSADRSFANGWQTEVSEFGISCEACHGPGQGHVLIHQASNKQAAATGSTQLRDRIVDPMDLDSDLQSEMCARCHSVGFAKNEREYMRRGLDYRPGQSIEDSRRYQIVRASPGHVNDPALAHWLQVTGADPSNSFWPDGQMRGTGRAYSGMIESPCFKSGDMTCLSCHTMHQQDRSLQEEWRDDQLRPGMRGDQACLQCHQEYEQLGSKHTHHPVESTGSRCVNCHMPHTVYGLLKTVRSHTISSPSVQTVIDTTRPSACNLCHLDQTLQETSRHLAEWYGHQQPQLTDEEKTIALSVLQLLKGDAPQRAIQVAAMERTEARDASGTEWLELYLLVGMLDRYDAIRFIAERAYKSLPDSKPIEFDFVAPPSVRSQIITERLDEYCEEAILTRDARVLVDKQGKVDREWLHRLLEDRNERPVNIQE</sequence>
<organism evidence="5 6">
    <name type="scientific">Stieleria neptunia</name>
    <dbReference type="NCBI Taxonomy" id="2527979"/>
    <lineage>
        <taxon>Bacteria</taxon>
        <taxon>Pseudomonadati</taxon>
        <taxon>Planctomycetota</taxon>
        <taxon>Planctomycetia</taxon>
        <taxon>Pirellulales</taxon>
        <taxon>Pirellulaceae</taxon>
        <taxon>Stieleria</taxon>
    </lineage>
</organism>
<dbReference type="KEGG" id="snep:Enr13x_42940"/>
<dbReference type="EMBL" id="CP037423">
    <property type="protein sequence ID" value="QDV44428.1"/>
    <property type="molecule type" value="Genomic_DNA"/>
</dbReference>
<dbReference type="InterPro" id="IPR051829">
    <property type="entry name" value="Multiheme_Cytochr_ET"/>
</dbReference>
<evidence type="ECO:0000313" key="6">
    <source>
        <dbReference type="Proteomes" id="UP000319004"/>
    </source>
</evidence>
<feature type="domain" description="Cytochrome c-552/4" evidence="4">
    <location>
        <begin position="71"/>
        <end position="109"/>
    </location>
</feature>
<evidence type="ECO:0000256" key="1">
    <source>
        <dbReference type="ARBA" id="ARBA00022729"/>
    </source>
</evidence>
<gene>
    <name evidence="5" type="ORF">Enr13x_42940</name>
</gene>
<name>A0A518HU93_9BACT</name>